<dbReference type="InterPro" id="IPR002401">
    <property type="entry name" value="Cyt_P450_E_grp-I"/>
</dbReference>
<evidence type="ECO:0000256" key="11">
    <source>
        <dbReference type="ARBA" id="ARBA00023033"/>
    </source>
</evidence>
<keyword evidence="11 13" id="KW-0503">Monooxygenase</keyword>
<dbReference type="EMBL" id="AP028922">
    <property type="protein sequence ID" value="BET02251.1"/>
    <property type="molecule type" value="Genomic_DNA"/>
</dbReference>
<evidence type="ECO:0000256" key="1">
    <source>
        <dbReference type="ARBA" id="ARBA00001971"/>
    </source>
</evidence>
<dbReference type="SUPFAM" id="SSF48264">
    <property type="entry name" value="Cytochrome P450"/>
    <property type="match status" value="1"/>
</dbReference>
<dbReference type="PANTHER" id="PTHR24292:SF54">
    <property type="entry name" value="CYP9F3-RELATED"/>
    <property type="match status" value="1"/>
</dbReference>
<comment type="similarity">
    <text evidence="4 13">Belongs to the cytochrome P450 family.</text>
</comment>
<comment type="cofactor">
    <cofactor evidence="1">
        <name>heme</name>
        <dbReference type="ChEBI" id="CHEBI:30413"/>
    </cofactor>
</comment>
<evidence type="ECO:0000256" key="5">
    <source>
        <dbReference type="ARBA" id="ARBA00022617"/>
    </source>
</evidence>
<dbReference type="PRINTS" id="PR00385">
    <property type="entry name" value="P450"/>
</dbReference>
<evidence type="ECO:0000313" key="14">
    <source>
        <dbReference type="EMBL" id="BET02251.1"/>
    </source>
</evidence>
<dbReference type="InterPro" id="IPR001128">
    <property type="entry name" value="Cyt_P450"/>
</dbReference>
<organism evidence="14 15">
    <name type="scientific">Nesidiocoris tenuis</name>
    <dbReference type="NCBI Taxonomy" id="355587"/>
    <lineage>
        <taxon>Eukaryota</taxon>
        <taxon>Metazoa</taxon>
        <taxon>Ecdysozoa</taxon>
        <taxon>Arthropoda</taxon>
        <taxon>Hexapoda</taxon>
        <taxon>Insecta</taxon>
        <taxon>Pterygota</taxon>
        <taxon>Neoptera</taxon>
        <taxon>Paraneoptera</taxon>
        <taxon>Hemiptera</taxon>
        <taxon>Heteroptera</taxon>
        <taxon>Panheteroptera</taxon>
        <taxon>Cimicomorpha</taxon>
        <taxon>Miridae</taxon>
        <taxon>Dicyphina</taxon>
        <taxon>Nesidiocoris</taxon>
    </lineage>
</organism>
<dbReference type="Proteomes" id="UP001307889">
    <property type="component" value="Chromosome 14"/>
</dbReference>
<evidence type="ECO:0000256" key="2">
    <source>
        <dbReference type="ARBA" id="ARBA00004174"/>
    </source>
</evidence>
<evidence type="ECO:0000256" key="10">
    <source>
        <dbReference type="ARBA" id="ARBA00023004"/>
    </source>
</evidence>
<dbReference type="PRINTS" id="PR00463">
    <property type="entry name" value="EP450I"/>
</dbReference>
<evidence type="ECO:0000256" key="4">
    <source>
        <dbReference type="ARBA" id="ARBA00010617"/>
    </source>
</evidence>
<keyword evidence="7" id="KW-0256">Endoplasmic reticulum</keyword>
<keyword evidence="5 13" id="KW-0349">Heme</keyword>
<keyword evidence="9 13" id="KW-0560">Oxidoreductase</keyword>
<reference evidence="14 15" key="1">
    <citation type="submission" date="2023-09" db="EMBL/GenBank/DDBJ databases">
        <title>Nesidiocoris tenuis whole genome shotgun sequence.</title>
        <authorList>
            <person name="Shibata T."/>
            <person name="Shimoda M."/>
            <person name="Kobayashi T."/>
            <person name="Uehara T."/>
        </authorList>
    </citation>
    <scope>NUCLEOTIDE SEQUENCE [LARGE SCALE GENOMIC DNA]</scope>
    <source>
        <strain evidence="14 15">Japan</strain>
    </source>
</reference>
<evidence type="ECO:0000256" key="12">
    <source>
        <dbReference type="ARBA" id="ARBA00023136"/>
    </source>
</evidence>
<proteinExistence type="inferred from homology"/>
<keyword evidence="6 13" id="KW-0479">Metal-binding</keyword>
<dbReference type="InterPro" id="IPR036396">
    <property type="entry name" value="Cyt_P450_sf"/>
</dbReference>
<sequence length="522" mass="60043">MEVLTALLAILASILGYLIYRGRKVNKYWEERGVPHETPGLFFGNSWSGLTGQESMLFDWKNNLYKKYPNAPLLGYYDLMRPILVVKDIDLVQQVLIKDFKHFSKRVLEPDEVKFPYLENLFVMAGKRWKSMRNKMIPVFTTGKLRQMYGQMSELGDSLVRQIESQVEEKKCSLELKRSFDCYSMDIIGSTAFGLDIGSIRDGDNEFARMGKKVFDWVFNLRFLVNNNFPQFSKKFGIGMTRPSVFKYFTGIVEQAFEHRRRTGGQRNDFVNLMLQLKEKGHLDLVKDEADEGSDDYLTMTDDSIVGSKAIEITEPLILANAFLFIMAGFDTAGTLLTMLCLDLSQNISVQNKLREDIRKTLSANKGVFCYEVIRDTPYLEMCIKESMRLHTLIPVLFRLCTKEYTFPGTNVTVKPGDTIEIPTHSIHMDPEIYPDPECFKPERFAPDVSHQNCTWLPFGEGPRICIAMRFVITEVKCAIAKVLLKYEIALNPKTELPIRASPRSLIFKPKRPVYFDLKKIS</sequence>
<dbReference type="Gene3D" id="1.10.630.10">
    <property type="entry name" value="Cytochrome P450"/>
    <property type="match status" value="1"/>
</dbReference>
<dbReference type="CDD" id="cd11056">
    <property type="entry name" value="CYP6-like"/>
    <property type="match status" value="1"/>
</dbReference>
<evidence type="ECO:0000256" key="13">
    <source>
        <dbReference type="RuleBase" id="RU000461"/>
    </source>
</evidence>
<name>A0ABN7BD00_9HEMI</name>
<evidence type="ECO:0000256" key="8">
    <source>
        <dbReference type="ARBA" id="ARBA00022848"/>
    </source>
</evidence>
<dbReference type="Pfam" id="PF00067">
    <property type="entry name" value="p450"/>
    <property type="match status" value="1"/>
</dbReference>
<evidence type="ECO:0000256" key="3">
    <source>
        <dbReference type="ARBA" id="ARBA00004406"/>
    </source>
</evidence>
<gene>
    <name evidence="14" type="ORF">NTJ_15069</name>
</gene>
<protein>
    <submittedName>
        <fullName evidence="14">Cytochrome P450</fullName>
    </submittedName>
</protein>
<evidence type="ECO:0000256" key="6">
    <source>
        <dbReference type="ARBA" id="ARBA00022723"/>
    </source>
</evidence>
<keyword evidence="15" id="KW-1185">Reference proteome</keyword>
<comment type="subcellular location">
    <subcellularLocation>
        <location evidence="3">Endoplasmic reticulum membrane</location>
        <topology evidence="3">Peripheral membrane protein</topology>
    </subcellularLocation>
    <subcellularLocation>
        <location evidence="2">Microsome membrane</location>
        <topology evidence="2">Peripheral membrane protein</topology>
    </subcellularLocation>
</comment>
<accession>A0ABN7BD00</accession>
<keyword evidence="8" id="KW-0492">Microsome</keyword>
<evidence type="ECO:0000256" key="9">
    <source>
        <dbReference type="ARBA" id="ARBA00023002"/>
    </source>
</evidence>
<evidence type="ECO:0000313" key="15">
    <source>
        <dbReference type="Proteomes" id="UP001307889"/>
    </source>
</evidence>
<dbReference type="InterPro" id="IPR050476">
    <property type="entry name" value="Insect_CytP450_Detox"/>
</dbReference>
<evidence type="ECO:0000256" key="7">
    <source>
        <dbReference type="ARBA" id="ARBA00022824"/>
    </source>
</evidence>
<keyword evidence="10 13" id="KW-0408">Iron</keyword>
<keyword evidence="12" id="KW-0472">Membrane</keyword>
<dbReference type="PANTHER" id="PTHR24292">
    <property type="entry name" value="CYTOCHROME P450"/>
    <property type="match status" value="1"/>
</dbReference>
<dbReference type="PROSITE" id="PS00086">
    <property type="entry name" value="CYTOCHROME_P450"/>
    <property type="match status" value="1"/>
</dbReference>
<dbReference type="InterPro" id="IPR017972">
    <property type="entry name" value="Cyt_P450_CS"/>
</dbReference>